<reference evidence="2" key="1">
    <citation type="journal article" date="2023" name="Mol. Phylogenet. Evol.">
        <title>Genome-scale phylogeny and comparative genomics of the fungal order Sordariales.</title>
        <authorList>
            <person name="Hensen N."/>
            <person name="Bonometti L."/>
            <person name="Westerberg I."/>
            <person name="Brannstrom I.O."/>
            <person name="Guillou S."/>
            <person name="Cros-Aarteil S."/>
            <person name="Calhoun S."/>
            <person name="Haridas S."/>
            <person name="Kuo A."/>
            <person name="Mondo S."/>
            <person name="Pangilinan J."/>
            <person name="Riley R."/>
            <person name="LaButti K."/>
            <person name="Andreopoulos B."/>
            <person name="Lipzen A."/>
            <person name="Chen C."/>
            <person name="Yan M."/>
            <person name="Daum C."/>
            <person name="Ng V."/>
            <person name="Clum A."/>
            <person name="Steindorff A."/>
            <person name="Ohm R.A."/>
            <person name="Martin F."/>
            <person name="Silar P."/>
            <person name="Natvig D.O."/>
            <person name="Lalanne C."/>
            <person name="Gautier V."/>
            <person name="Ament-Velasquez S.L."/>
            <person name="Kruys A."/>
            <person name="Hutchinson M.I."/>
            <person name="Powell A.J."/>
            <person name="Barry K."/>
            <person name="Miller A.N."/>
            <person name="Grigoriev I.V."/>
            <person name="Debuchy R."/>
            <person name="Gladieux P."/>
            <person name="Hiltunen Thoren M."/>
            <person name="Johannesson H."/>
        </authorList>
    </citation>
    <scope>NUCLEOTIDE SEQUENCE</scope>
    <source>
        <strain evidence="2">CBS 508.74</strain>
    </source>
</reference>
<feature type="non-terminal residue" evidence="2">
    <location>
        <position position="107"/>
    </location>
</feature>
<accession>A0AAN6YYP1</accession>
<keyword evidence="1" id="KW-0812">Transmembrane</keyword>
<name>A0AAN6YYP1_9PEZI</name>
<sequence length="107" mass="12281">MEGLAGAMWSLWNSVFFFLLPLPRPLFFPRLLFIFFVTPLLYVGSYPLYSPMFGRFTERHAIFTERGMKSSAPPGPLQIAWAGDYKAFSDEIPPVLTIKCRMLVRTV</sequence>
<dbReference type="AlphaFoldDB" id="A0AAN6YYP1"/>
<evidence type="ECO:0000256" key="1">
    <source>
        <dbReference type="SAM" id="Phobius"/>
    </source>
</evidence>
<keyword evidence="1" id="KW-0472">Membrane</keyword>
<dbReference type="RefSeq" id="XP_064675194.1">
    <property type="nucleotide sequence ID" value="XM_064814131.1"/>
</dbReference>
<evidence type="ECO:0000313" key="2">
    <source>
        <dbReference type="EMBL" id="KAK4117624.1"/>
    </source>
</evidence>
<comment type="caution">
    <text evidence="2">The sequence shown here is derived from an EMBL/GenBank/DDBJ whole genome shotgun (WGS) entry which is preliminary data.</text>
</comment>
<evidence type="ECO:0000313" key="3">
    <source>
        <dbReference type="Proteomes" id="UP001302812"/>
    </source>
</evidence>
<reference evidence="2" key="2">
    <citation type="submission" date="2023-05" db="EMBL/GenBank/DDBJ databases">
        <authorList>
            <consortium name="Lawrence Berkeley National Laboratory"/>
            <person name="Steindorff A."/>
            <person name="Hensen N."/>
            <person name="Bonometti L."/>
            <person name="Westerberg I."/>
            <person name="Brannstrom I.O."/>
            <person name="Guillou S."/>
            <person name="Cros-Aarteil S."/>
            <person name="Calhoun S."/>
            <person name="Haridas S."/>
            <person name="Kuo A."/>
            <person name="Mondo S."/>
            <person name="Pangilinan J."/>
            <person name="Riley R."/>
            <person name="Labutti K."/>
            <person name="Andreopoulos B."/>
            <person name="Lipzen A."/>
            <person name="Chen C."/>
            <person name="Yanf M."/>
            <person name="Daum C."/>
            <person name="Ng V."/>
            <person name="Clum A."/>
            <person name="Ohm R."/>
            <person name="Martin F."/>
            <person name="Silar P."/>
            <person name="Natvig D."/>
            <person name="Lalanne C."/>
            <person name="Gautier V."/>
            <person name="Ament-Velasquez S.L."/>
            <person name="Kruys A."/>
            <person name="Hutchinson M.I."/>
            <person name="Powell A.J."/>
            <person name="Barry K."/>
            <person name="Miller A.N."/>
            <person name="Grigoriev I.V."/>
            <person name="Debuchy R."/>
            <person name="Gladieux P."/>
            <person name="Thoren M.H."/>
            <person name="Johannesson H."/>
        </authorList>
    </citation>
    <scope>NUCLEOTIDE SEQUENCE</scope>
    <source>
        <strain evidence="2">CBS 508.74</strain>
    </source>
</reference>
<keyword evidence="1" id="KW-1133">Transmembrane helix</keyword>
<dbReference type="Proteomes" id="UP001302812">
    <property type="component" value="Unassembled WGS sequence"/>
</dbReference>
<keyword evidence="3" id="KW-1185">Reference proteome</keyword>
<dbReference type="GeneID" id="89938256"/>
<gene>
    <name evidence="2" type="ORF">N656DRAFT_773789</name>
</gene>
<proteinExistence type="predicted"/>
<dbReference type="EMBL" id="MU853332">
    <property type="protein sequence ID" value="KAK4117624.1"/>
    <property type="molecule type" value="Genomic_DNA"/>
</dbReference>
<organism evidence="2 3">
    <name type="scientific">Canariomyces notabilis</name>
    <dbReference type="NCBI Taxonomy" id="2074819"/>
    <lineage>
        <taxon>Eukaryota</taxon>
        <taxon>Fungi</taxon>
        <taxon>Dikarya</taxon>
        <taxon>Ascomycota</taxon>
        <taxon>Pezizomycotina</taxon>
        <taxon>Sordariomycetes</taxon>
        <taxon>Sordariomycetidae</taxon>
        <taxon>Sordariales</taxon>
        <taxon>Chaetomiaceae</taxon>
        <taxon>Canariomyces</taxon>
    </lineage>
</organism>
<protein>
    <submittedName>
        <fullName evidence="2">Uncharacterized protein</fullName>
    </submittedName>
</protein>
<feature type="transmembrane region" description="Helical" evidence="1">
    <location>
        <begin position="27"/>
        <end position="49"/>
    </location>
</feature>